<reference evidence="2 4" key="2">
    <citation type="journal article" date="2018" name="Genome Announc.">
        <title>Genome Sequence of Geothermobacter sp. HR-1 Iron Reducer from the Loihi Seamount.</title>
        <authorList>
            <person name="Smith H."/>
            <person name="Abuyen K."/>
            <person name="Tremblay J."/>
            <person name="Savalia P."/>
            <person name="Perez-Rodriguez I."/>
            <person name="Emerson D."/>
            <person name="Tully B."/>
            <person name="Amend J."/>
        </authorList>
    </citation>
    <scope>NUCLEOTIDE SEQUENCE [LARGE SCALE GENOMIC DNA]</scope>
    <source>
        <strain evidence="2 4">HR-1</strain>
    </source>
</reference>
<name>A0A1X0XPL3_9BACT</name>
<keyword evidence="3" id="KW-1185">Reference proteome</keyword>
<comment type="caution">
    <text evidence="1">The sequence shown here is derived from an EMBL/GenBank/DDBJ whole genome shotgun (WGS) entry which is preliminary data.</text>
</comment>
<dbReference type="Proteomes" id="UP000193136">
    <property type="component" value="Unassembled WGS sequence"/>
</dbReference>
<dbReference type="RefSeq" id="WP_085011748.1">
    <property type="nucleotide sequence ID" value="NZ_NAAD01000031.1"/>
</dbReference>
<dbReference type="EMBL" id="PPFX01000001">
    <property type="protein sequence ID" value="PNU21829.1"/>
    <property type="molecule type" value="Genomic_DNA"/>
</dbReference>
<evidence type="ECO:0000313" key="2">
    <source>
        <dbReference type="EMBL" id="PNU21829.1"/>
    </source>
</evidence>
<accession>A0A2K2HEY2</accession>
<accession>A0A1X0XPL3</accession>
<evidence type="ECO:0000313" key="1">
    <source>
        <dbReference type="EMBL" id="ORJ54757.1"/>
    </source>
</evidence>
<dbReference type="EMBL" id="NAAD01000031">
    <property type="protein sequence ID" value="ORJ54757.1"/>
    <property type="molecule type" value="Genomic_DNA"/>
</dbReference>
<evidence type="ECO:0000313" key="4">
    <source>
        <dbReference type="Proteomes" id="UP000236340"/>
    </source>
</evidence>
<dbReference type="Proteomes" id="UP000236340">
    <property type="component" value="Unassembled WGS sequence"/>
</dbReference>
<dbReference type="OrthoDB" id="5402380at2"/>
<dbReference type="STRING" id="1969733.B5V00_15665"/>
<protein>
    <submittedName>
        <fullName evidence="1">Uncharacterized protein</fullName>
    </submittedName>
</protein>
<organism evidence="1 3">
    <name type="scientific">Geothermobacter hydrogeniphilus</name>
    <dbReference type="NCBI Taxonomy" id="1969733"/>
    <lineage>
        <taxon>Bacteria</taxon>
        <taxon>Pseudomonadati</taxon>
        <taxon>Thermodesulfobacteriota</taxon>
        <taxon>Desulfuromonadia</taxon>
        <taxon>Desulfuromonadales</taxon>
        <taxon>Geothermobacteraceae</taxon>
        <taxon>Geothermobacter</taxon>
    </lineage>
</organism>
<sequence>MKNKETRRLCQAVHEGKVRKVEHMVTHQQGEVIDCDGTGFEVKTGDKYQHWEGSNCEPS</sequence>
<gene>
    <name evidence="1" type="ORF">B5V00_15665</name>
    <name evidence="2" type="ORF">C2E25_00960</name>
</gene>
<proteinExistence type="predicted"/>
<evidence type="ECO:0000313" key="3">
    <source>
        <dbReference type="Proteomes" id="UP000193136"/>
    </source>
</evidence>
<dbReference type="AlphaFoldDB" id="A0A1X0XPL3"/>
<reference evidence="1 3" key="1">
    <citation type="submission" date="2017-03" db="EMBL/GenBank/DDBJ databases">
        <title>Genome sequence of Geothermobacter sp. EPR-M, Deep-Sea Iron Reducer.</title>
        <authorList>
            <person name="Tully B."/>
            <person name="Savalia P."/>
            <person name="Abuyen K."/>
            <person name="Baughan C."/>
            <person name="Romero E."/>
            <person name="Ronkowski C."/>
            <person name="Torres B."/>
            <person name="Tremblay J."/>
            <person name="Trujillo A."/>
            <person name="Tyler M."/>
            <person name="Perez-Rodriguez I."/>
            <person name="Amend J."/>
        </authorList>
    </citation>
    <scope>NUCLEOTIDE SEQUENCE [LARGE SCALE GENOMIC DNA]</scope>
    <source>
        <strain evidence="1 3">EPR-M</strain>
    </source>
</reference>